<evidence type="ECO:0000256" key="4">
    <source>
        <dbReference type="RuleBase" id="RU366034"/>
    </source>
</evidence>
<dbReference type="SFLD" id="SFLDG01020">
    <property type="entry name" value="Terpene_Cyclase_Like_2"/>
    <property type="match status" value="1"/>
</dbReference>
<protein>
    <recommendedName>
        <fullName evidence="4">Terpene synthase</fullName>
        <ecNumber evidence="4">4.2.3.-</ecNumber>
    </recommendedName>
</protein>
<dbReference type="GO" id="GO:0046872">
    <property type="term" value="F:metal ion binding"/>
    <property type="evidence" value="ECO:0007669"/>
    <property type="project" value="UniProtKB-KW"/>
</dbReference>
<sequence length="364" mass="42568">MTQPKNLPRFHTEFRRSLQGQHVEIPNLYNLFPEWKPRVHPEYQRARNEVLNPWISRWVDNTIISYKLQKAEFGLFAAILCADVSFEKVCTVAKYFTWYFIWDDIFDCGNLKYDIEGARSYRQASIQYFEHQLLDDRDLPDLSSFTPELQKALLCWDEVGSHIREVCSKETRAVLLKHMREYVASVDNVDSLYSNDNTIPSLEEYWERREHTAGVYPVIATIPFVYGVDITEADAEDPQMKKLWKHTSYLVHITNDMFSMRKEINDMQIENLLPILMLNKGIRCHEAMQASYAIAMEEASKFHTVQYKLSQGPDKSTKRVLYAFVMGCMDVAMGLVHWSYSGKRYFQPTEIGADHVIRFQIGSP</sequence>
<comment type="similarity">
    <text evidence="2 4">Belongs to the terpene synthase family.</text>
</comment>
<keyword evidence="6" id="KW-1185">Reference proteome</keyword>
<dbReference type="GO" id="GO:0010333">
    <property type="term" value="F:terpene synthase activity"/>
    <property type="evidence" value="ECO:0007669"/>
    <property type="project" value="InterPro"/>
</dbReference>
<dbReference type="EMBL" id="ML736172">
    <property type="protein sequence ID" value="KAE8381259.1"/>
    <property type="molecule type" value="Genomic_DNA"/>
</dbReference>
<evidence type="ECO:0000256" key="3">
    <source>
        <dbReference type="ARBA" id="ARBA00022842"/>
    </source>
</evidence>
<dbReference type="Proteomes" id="UP000326198">
    <property type="component" value="Unassembled WGS sequence"/>
</dbReference>
<name>A0A5N7BHK4_9EURO</name>
<dbReference type="Gene3D" id="1.10.600.10">
    <property type="entry name" value="Farnesyl Diphosphate Synthase"/>
    <property type="match status" value="1"/>
</dbReference>
<evidence type="ECO:0000313" key="5">
    <source>
        <dbReference type="EMBL" id="KAE8381259.1"/>
    </source>
</evidence>
<keyword evidence="4" id="KW-0456">Lyase</keyword>
<gene>
    <name evidence="5" type="ORF">BDV26DRAFT_255672</name>
</gene>
<comment type="cofactor">
    <cofactor evidence="1 4">
        <name>Mg(2+)</name>
        <dbReference type="ChEBI" id="CHEBI:18420"/>
    </cofactor>
</comment>
<dbReference type="PANTHER" id="PTHR35201">
    <property type="entry name" value="TERPENE SYNTHASE"/>
    <property type="match status" value="1"/>
</dbReference>
<accession>A0A5N7BHK4</accession>
<dbReference type="OrthoDB" id="2861623at2759"/>
<dbReference type="InterPro" id="IPR008949">
    <property type="entry name" value="Isoprenoid_synthase_dom_sf"/>
</dbReference>
<keyword evidence="4" id="KW-0479">Metal-binding</keyword>
<dbReference type="AlphaFoldDB" id="A0A5N7BHK4"/>
<keyword evidence="3 4" id="KW-0460">Magnesium</keyword>
<proteinExistence type="inferred from homology"/>
<dbReference type="GO" id="GO:0008299">
    <property type="term" value="P:isoprenoid biosynthetic process"/>
    <property type="evidence" value="ECO:0007669"/>
    <property type="project" value="UniProtKB-ARBA"/>
</dbReference>
<dbReference type="PANTHER" id="PTHR35201:SF4">
    <property type="entry name" value="BETA-PINACENE SYNTHASE-RELATED"/>
    <property type="match status" value="1"/>
</dbReference>
<dbReference type="SUPFAM" id="SSF48576">
    <property type="entry name" value="Terpenoid synthases"/>
    <property type="match status" value="1"/>
</dbReference>
<evidence type="ECO:0000256" key="1">
    <source>
        <dbReference type="ARBA" id="ARBA00001946"/>
    </source>
</evidence>
<dbReference type="EC" id="4.2.3.-" evidence="4"/>
<evidence type="ECO:0000313" key="6">
    <source>
        <dbReference type="Proteomes" id="UP000326198"/>
    </source>
</evidence>
<reference evidence="5 6" key="1">
    <citation type="submission" date="2019-04" db="EMBL/GenBank/DDBJ databases">
        <title>Friends and foes A comparative genomics studyof 23 Aspergillus species from section Flavi.</title>
        <authorList>
            <consortium name="DOE Joint Genome Institute"/>
            <person name="Kjaerbolling I."/>
            <person name="Vesth T."/>
            <person name="Frisvad J.C."/>
            <person name="Nybo J.L."/>
            <person name="Theobald S."/>
            <person name="Kildgaard S."/>
            <person name="Isbrandt T."/>
            <person name="Kuo A."/>
            <person name="Sato A."/>
            <person name="Lyhne E.K."/>
            <person name="Kogle M.E."/>
            <person name="Wiebenga A."/>
            <person name="Kun R.S."/>
            <person name="Lubbers R.J."/>
            <person name="Makela M.R."/>
            <person name="Barry K."/>
            <person name="Chovatia M."/>
            <person name="Clum A."/>
            <person name="Daum C."/>
            <person name="Haridas S."/>
            <person name="He G."/>
            <person name="LaButti K."/>
            <person name="Lipzen A."/>
            <person name="Mondo S."/>
            <person name="Riley R."/>
            <person name="Salamov A."/>
            <person name="Simmons B.A."/>
            <person name="Magnuson J.K."/>
            <person name="Henrissat B."/>
            <person name="Mortensen U.H."/>
            <person name="Larsen T.O."/>
            <person name="Devries R.P."/>
            <person name="Grigoriev I.V."/>
            <person name="Machida M."/>
            <person name="Baker S.E."/>
            <person name="Andersen M.R."/>
        </authorList>
    </citation>
    <scope>NUCLEOTIDE SEQUENCE [LARGE SCALE GENOMIC DNA]</scope>
    <source>
        <strain evidence="5 6">IBT 29228</strain>
    </source>
</reference>
<dbReference type="InterPro" id="IPR034686">
    <property type="entry name" value="Terpene_cyclase-like_2"/>
</dbReference>
<dbReference type="Pfam" id="PF19086">
    <property type="entry name" value="Terpene_syn_C_2"/>
    <property type="match status" value="1"/>
</dbReference>
<dbReference type="SFLD" id="SFLDS00005">
    <property type="entry name" value="Isoprenoid_Synthase_Type_I"/>
    <property type="match status" value="1"/>
</dbReference>
<evidence type="ECO:0000256" key="2">
    <source>
        <dbReference type="ARBA" id="ARBA00006333"/>
    </source>
</evidence>
<organism evidence="5 6">
    <name type="scientific">Aspergillus bertholletiae</name>
    <dbReference type="NCBI Taxonomy" id="1226010"/>
    <lineage>
        <taxon>Eukaryota</taxon>
        <taxon>Fungi</taxon>
        <taxon>Dikarya</taxon>
        <taxon>Ascomycota</taxon>
        <taxon>Pezizomycotina</taxon>
        <taxon>Eurotiomycetes</taxon>
        <taxon>Eurotiomycetidae</taxon>
        <taxon>Eurotiales</taxon>
        <taxon>Aspergillaceae</taxon>
        <taxon>Aspergillus</taxon>
        <taxon>Aspergillus subgen. Circumdati</taxon>
    </lineage>
</organism>